<sequence>MVNASCRRDYHALMSRVKNKMNDRAKGRNKINKNGKSGNSTKSYEKSRNGHFKHLKLLFPKKGLQLLFYWRKDVHGLTDMKSCSQTTFHVQRASSAISENSFSEKSEKYERLWIMVTSIFGKTAFGVCESSLTCNGNQLFDCTFLASGACHSLY</sequence>
<accession>A0AAV4PMP2</accession>
<gene>
    <name evidence="2" type="ORF">CEXT_59351</name>
</gene>
<dbReference type="Proteomes" id="UP001054945">
    <property type="component" value="Unassembled WGS sequence"/>
</dbReference>
<organism evidence="2 3">
    <name type="scientific">Caerostris extrusa</name>
    <name type="common">Bark spider</name>
    <name type="synonym">Caerostris bankana</name>
    <dbReference type="NCBI Taxonomy" id="172846"/>
    <lineage>
        <taxon>Eukaryota</taxon>
        <taxon>Metazoa</taxon>
        <taxon>Ecdysozoa</taxon>
        <taxon>Arthropoda</taxon>
        <taxon>Chelicerata</taxon>
        <taxon>Arachnida</taxon>
        <taxon>Araneae</taxon>
        <taxon>Araneomorphae</taxon>
        <taxon>Entelegynae</taxon>
        <taxon>Araneoidea</taxon>
        <taxon>Araneidae</taxon>
        <taxon>Caerostris</taxon>
    </lineage>
</organism>
<evidence type="ECO:0000256" key="1">
    <source>
        <dbReference type="SAM" id="MobiDB-lite"/>
    </source>
</evidence>
<reference evidence="2 3" key="1">
    <citation type="submission" date="2021-06" db="EMBL/GenBank/DDBJ databases">
        <title>Caerostris extrusa draft genome.</title>
        <authorList>
            <person name="Kono N."/>
            <person name="Arakawa K."/>
        </authorList>
    </citation>
    <scope>NUCLEOTIDE SEQUENCE [LARGE SCALE GENOMIC DNA]</scope>
</reference>
<keyword evidence="3" id="KW-1185">Reference proteome</keyword>
<protein>
    <submittedName>
        <fullName evidence="2">Uncharacterized protein</fullName>
    </submittedName>
</protein>
<dbReference type="EMBL" id="BPLR01004779">
    <property type="protein sequence ID" value="GIX97428.1"/>
    <property type="molecule type" value="Genomic_DNA"/>
</dbReference>
<evidence type="ECO:0000313" key="2">
    <source>
        <dbReference type="EMBL" id="GIX97428.1"/>
    </source>
</evidence>
<feature type="region of interest" description="Disordered" evidence="1">
    <location>
        <begin position="19"/>
        <end position="46"/>
    </location>
</feature>
<proteinExistence type="predicted"/>
<name>A0AAV4PMP2_CAEEX</name>
<dbReference type="AlphaFoldDB" id="A0AAV4PMP2"/>
<comment type="caution">
    <text evidence="2">The sequence shown here is derived from an EMBL/GenBank/DDBJ whole genome shotgun (WGS) entry which is preliminary data.</text>
</comment>
<evidence type="ECO:0000313" key="3">
    <source>
        <dbReference type="Proteomes" id="UP001054945"/>
    </source>
</evidence>